<name>A0A1I3PER2_9FLAO</name>
<organism evidence="1 2">
    <name type="scientific">Myroides guanonis</name>
    <dbReference type="NCBI Taxonomy" id="1150112"/>
    <lineage>
        <taxon>Bacteria</taxon>
        <taxon>Pseudomonadati</taxon>
        <taxon>Bacteroidota</taxon>
        <taxon>Flavobacteriia</taxon>
        <taxon>Flavobacteriales</taxon>
        <taxon>Flavobacteriaceae</taxon>
        <taxon>Myroides</taxon>
    </lineage>
</organism>
<gene>
    <name evidence="1" type="ORF">SAMN04487893_10497</name>
</gene>
<dbReference type="AlphaFoldDB" id="A0A1I3PER2"/>
<dbReference type="RefSeq" id="WP_090678389.1">
    <property type="nucleotide sequence ID" value="NZ_FORU01000004.1"/>
</dbReference>
<dbReference type="InterPro" id="IPR034660">
    <property type="entry name" value="DinB/YfiT-like"/>
</dbReference>
<proteinExistence type="predicted"/>
<protein>
    <recommendedName>
        <fullName evidence="3">DinB superfamily protein</fullName>
    </recommendedName>
</protein>
<dbReference type="OrthoDB" id="704805at2"/>
<accession>A0A1I3PER2</accession>
<dbReference type="STRING" id="1150112.SAMN04487893_10497"/>
<evidence type="ECO:0008006" key="3">
    <source>
        <dbReference type="Google" id="ProtNLM"/>
    </source>
</evidence>
<dbReference type="SUPFAM" id="SSF109854">
    <property type="entry name" value="DinB/YfiT-like putative metalloenzymes"/>
    <property type="match status" value="1"/>
</dbReference>
<evidence type="ECO:0000313" key="1">
    <source>
        <dbReference type="EMBL" id="SFJ20028.1"/>
    </source>
</evidence>
<sequence length="164" mass="19080">MNILEVIKEQITSVKEKTDTFIKNIDIEKWNVSPEILETNMNWQIGHLILANYLHGIASISGVNEQVRERINMQDFKKFYGPGSLPTMHLDEKPNNEGLLDLYEFIFDLIFIEINKINMEELNSETSIPNPIAKTKYEALMTLIKHQSWHNGQIAILDRVIRNQ</sequence>
<keyword evidence="2" id="KW-1185">Reference proteome</keyword>
<dbReference type="Gene3D" id="1.20.120.450">
    <property type="entry name" value="dinb family like domain"/>
    <property type="match status" value="1"/>
</dbReference>
<dbReference type="EMBL" id="FORU01000004">
    <property type="protein sequence ID" value="SFJ20028.1"/>
    <property type="molecule type" value="Genomic_DNA"/>
</dbReference>
<evidence type="ECO:0000313" key="2">
    <source>
        <dbReference type="Proteomes" id="UP000243887"/>
    </source>
</evidence>
<reference evidence="2" key="1">
    <citation type="submission" date="2016-10" db="EMBL/GenBank/DDBJ databases">
        <authorList>
            <person name="Varghese N."/>
            <person name="Submissions S."/>
        </authorList>
    </citation>
    <scope>NUCLEOTIDE SEQUENCE [LARGE SCALE GENOMIC DNA]</scope>
    <source>
        <strain evidence="2">DSM 26542</strain>
    </source>
</reference>
<dbReference type="Proteomes" id="UP000243887">
    <property type="component" value="Unassembled WGS sequence"/>
</dbReference>